<dbReference type="InterPro" id="IPR050790">
    <property type="entry name" value="ExbB/TolQ_transport"/>
</dbReference>
<keyword evidence="2 8" id="KW-0813">Transport</keyword>
<name>A0ABY8MI46_9SPIO</name>
<comment type="subcellular location">
    <subcellularLocation>
        <location evidence="1">Cell membrane</location>
        <topology evidence="1">Multi-pass membrane protein</topology>
    </subcellularLocation>
    <subcellularLocation>
        <location evidence="8">Membrane</location>
        <topology evidence="8">Multi-pass membrane protein</topology>
    </subcellularLocation>
</comment>
<dbReference type="Pfam" id="PF01618">
    <property type="entry name" value="MotA_ExbB"/>
    <property type="match status" value="1"/>
</dbReference>
<evidence type="ECO:0000256" key="10">
    <source>
        <dbReference type="SAM" id="Phobius"/>
    </source>
</evidence>
<evidence type="ECO:0000256" key="3">
    <source>
        <dbReference type="ARBA" id="ARBA00022475"/>
    </source>
</evidence>
<feature type="transmembrane region" description="Helical" evidence="10">
    <location>
        <begin position="180"/>
        <end position="202"/>
    </location>
</feature>
<keyword evidence="3" id="KW-1003">Cell membrane</keyword>
<protein>
    <submittedName>
        <fullName evidence="12">MotA/TolQ/ExbB proton channel family protein</fullName>
    </submittedName>
</protein>
<dbReference type="InterPro" id="IPR002898">
    <property type="entry name" value="MotA_ExbB_proton_chnl"/>
</dbReference>
<feature type="transmembrane region" description="Helical" evidence="10">
    <location>
        <begin position="20"/>
        <end position="41"/>
    </location>
</feature>
<sequence length="704" mass="77868">MISNLFQTDNLQFWLLNAPFFALLLLLSICSVSLIIEKLLLLHRWRCRNKRLPTLAGNLLKEANLEQLSSLIEAEHGPEAILLRKSFYFIKHELEEPKTYPAQAVQNERSETPAPAFDSEYGPLARPIEPENPEAGTGTMPLLSLTGFHTEYHNRISRLEHRIETCIERLSLQLEKHSNLFHLIANVATLLGLLGTVTGMIYAFRSGALNQSAELAQGISQALITTAGGLIVAIPAIVSQQLFLNAGTMRIAGLEQLGYDILFFQHSRLDRQRSYLAGQQPDHHQRMGDSTNQPPGLRDTMLRDSKSSETGFPDTRFSDTGFSDPKTLNEKTLDTRVPASAHNRLHSSAKDLHELRQNALRQKNERLARMARQPISPASRSSQVPHNADEIQKLQEAHNPTIPKATEVRSKQIETFPAHVDAAHSPVSPSPTAAPKKYPKTFPKAIPKTTPKYPTSPPRDLPGDLGKDTPKDFPQSFPKTDHEVGSKADSKAAPRTLDSLKPQRPDQAPVREIKESSDLQTIPLHQDKAPNPAPAESVQSESTSQKPQKTQNFPGSQASPNSPEIQNPESKDLGKAGETKARGEIQEAPAQNSAGENNAFATRLAELQRERERARKIQLGGMKTQTPTQASAQTPAKDRTKGPTDSEEEPETGINETKTNEAEFHLFSKLARTTNADTTRQNPPQKKRKQGSQTDRDGGNHAPQ</sequence>
<evidence type="ECO:0000256" key="8">
    <source>
        <dbReference type="RuleBase" id="RU004057"/>
    </source>
</evidence>
<reference evidence="12 13" key="1">
    <citation type="submission" date="2023-04" db="EMBL/GenBank/DDBJ databases">
        <title>Spirochaete genome identified in red abalone sample constitutes a novel genus.</title>
        <authorList>
            <person name="Sharma S.P."/>
            <person name="Purcell C.M."/>
            <person name="Hyde J.R."/>
            <person name="Severin A.J."/>
        </authorList>
    </citation>
    <scope>NUCLEOTIDE SEQUENCE [LARGE SCALE GENOMIC DNA]</scope>
    <source>
        <strain evidence="12 13">SP-2023</strain>
    </source>
</reference>
<proteinExistence type="inferred from homology"/>
<evidence type="ECO:0000256" key="4">
    <source>
        <dbReference type="ARBA" id="ARBA00022692"/>
    </source>
</evidence>
<dbReference type="PANTHER" id="PTHR30625">
    <property type="entry name" value="PROTEIN TOLQ"/>
    <property type="match status" value="1"/>
</dbReference>
<evidence type="ECO:0000256" key="2">
    <source>
        <dbReference type="ARBA" id="ARBA00022448"/>
    </source>
</evidence>
<accession>A0ABY8MI46</accession>
<evidence type="ECO:0000256" key="6">
    <source>
        <dbReference type="ARBA" id="ARBA00022989"/>
    </source>
</evidence>
<feature type="compositionally biased region" description="Polar residues" evidence="9">
    <location>
        <begin position="537"/>
        <end position="568"/>
    </location>
</feature>
<evidence type="ECO:0000256" key="5">
    <source>
        <dbReference type="ARBA" id="ARBA00022927"/>
    </source>
</evidence>
<evidence type="ECO:0000256" key="9">
    <source>
        <dbReference type="SAM" id="MobiDB-lite"/>
    </source>
</evidence>
<keyword evidence="7 10" id="KW-0472">Membrane</keyword>
<evidence type="ECO:0000259" key="11">
    <source>
        <dbReference type="Pfam" id="PF01618"/>
    </source>
</evidence>
<comment type="similarity">
    <text evidence="8">Belongs to the exbB/tolQ family.</text>
</comment>
<feature type="domain" description="MotA/TolQ/ExbB proton channel" evidence="11">
    <location>
        <begin position="155"/>
        <end position="245"/>
    </location>
</feature>
<keyword evidence="6 10" id="KW-1133">Transmembrane helix</keyword>
<feature type="compositionally biased region" description="Polar residues" evidence="9">
    <location>
        <begin position="589"/>
        <end position="600"/>
    </location>
</feature>
<keyword evidence="13" id="KW-1185">Reference proteome</keyword>
<keyword evidence="4 10" id="KW-0812">Transmembrane</keyword>
<feature type="compositionally biased region" description="Basic and acidic residues" evidence="9">
    <location>
        <begin position="569"/>
        <end position="585"/>
    </location>
</feature>
<organism evidence="12 13">
    <name type="scientific">Candidatus Haliotispira prima</name>
    <dbReference type="NCBI Taxonomy" id="3034016"/>
    <lineage>
        <taxon>Bacteria</taxon>
        <taxon>Pseudomonadati</taxon>
        <taxon>Spirochaetota</taxon>
        <taxon>Spirochaetia</taxon>
        <taxon>Spirochaetales</taxon>
        <taxon>Spirochaetaceae</taxon>
        <taxon>Candidatus Haliotispira</taxon>
    </lineage>
</organism>
<feature type="compositionally biased region" description="Basic and acidic residues" evidence="9">
    <location>
        <begin position="694"/>
        <end position="704"/>
    </location>
</feature>
<evidence type="ECO:0000256" key="7">
    <source>
        <dbReference type="ARBA" id="ARBA00023136"/>
    </source>
</evidence>
<dbReference type="Proteomes" id="UP001228690">
    <property type="component" value="Chromosome"/>
</dbReference>
<evidence type="ECO:0000313" key="13">
    <source>
        <dbReference type="Proteomes" id="UP001228690"/>
    </source>
</evidence>
<gene>
    <name evidence="12" type="ORF">P0082_10190</name>
</gene>
<evidence type="ECO:0000256" key="1">
    <source>
        <dbReference type="ARBA" id="ARBA00004651"/>
    </source>
</evidence>
<feature type="compositionally biased region" description="Basic and acidic residues" evidence="9">
    <location>
        <begin position="461"/>
        <end position="471"/>
    </location>
</feature>
<feature type="compositionally biased region" description="Basic and acidic residues" evidence="9">
    <location>
        <begin position="606"/>
        <end position="615"/>
    </location>
</feature>
<feature type="compositionally biased region" description="Basic and acidic residues" evidence="9">
    <location>
        <begin position="479"/>
        <end position="492"/>
    </location>
</feature>
<evidence type="ECO:0000313" key="12">
    <source>
        <dbReference type="EMBL" id="WGK68843.1"/>
    </source>
</evidence>
<feature type="compositionally biased region" description="Basic and acidic residues" evidence="9">
    <location>
        <begin position="501"/>
        <end position="517"/>
    </location>
</feature>
<dbReference type="PANTHER" id="PTHR30625:SF15">
    <property type="entry name" value="BIOPOLYMER TRANSPORT PROTEIN EXBB"/>
    <property type="match status" value="1"/>
</dbReference>
<feature type="region of interest" description="Disordered" evidence="9">
    <location>
        <begin position="419"/>
        <end position="704"/>
    </location>
</feature>
<dbReference type="EMBL" id="CP123443">
    <property type="protein sequence ID" value="WGK68843.1"/>
    <property type="molecule type" value="Genomic_DNA"/>
</dbReference>
<feature type="compositionally biased region" description="Polar residues" evidence="9">
    <location>
        <begin position="671"/>
        <end position="684"/>
    </location>
</feature>
<feature type="region of interest" description="Disordered" evidence="9">
    <location>
        <begin position="278"/>
        <end position="329"/>
    </location>
</feature>
<keyword evidence="5 8" id="KW-0653">Protein transport</keyword>
<dbReference type="RefSeq" id="WP_326927029.1">
    <property type="nucleotide sequence ID" value="NZ_CP123443.1"/>
</dbReference>
<feature type="compositionally biased region" description="Low complexity" evidence="9">
    <location>
        <begin position="624"/>
        <end position="635"/>
    </location>
</feature>